<name>A0A2T6ZZ37_TUBBO</name>
<evidence type="ECO:0000313" key="1">
    <source>
        <dbReference type="EMBL" id="PUU80720.1"/>
    </source>
</evidence>
<dbReference type="EMBL" id="NESQ01000059">
    <property type="protein sequence ID" value="PUU80720.1"/>
    <property type="molecule type" value="Genomic_DNA"/>
</dbReference>
<comment type="caution">
    <text evidence="1">The sequence shown here is derived from an EMBL/GenBank/DDBJ whole genome shotgun (WGS) entry which is preliminary data.</text>
</comment>
<evidence type="ECO:0000313" key="2">
    <source>
        <dbReference type="Proteomes" id="UP000244722"/>
    </source>
</evidence>
<accession>A0A2T6ZZ37</accession>
<dbReference type="Proteomes" id="UP000244722">
    <property type="component" value="Unassembled WGS sequence"/>
</dbReference>
<organism evidence="1 2">
    <name type="scientific">Tuber borchii</name>
    <name type="common">White truffle</name>
    <dbReference type="NCBI Taxonomy" id="42251"/>
    <lineage>
        <taxon>Eukaryota</taxon>
        <taxon>Fungi</taxon>
        <taxon>Dikarya</taxon>
        <taxon>Ascomycota</taxon>
        <taxon>Pezizomycotina</taxon>
        <taxon>Pezizomycetes</taxon>
        <taxon>Pezizales</taxon>
        <taxon>Tuberaceae</taxon>
        <taxon>Tuber</taxon>
    </lineage>
</organism>
<reference evidence="1 2" key="1">
    <citation type="submission" date="2017-04" db="EMBL/GenBank/DDBJ databases">
        <title>Draft genome sequence of Tuber borchii Vittad., a whitish edible truffle.</title>
        <authorList>
            <consortium name="DOE Joint Genome Institute"/>
            <person name="Murat C."/>
            <person name="Kuo A."/>
            <person name="Barry K.W."/>
            <person name="Clum A."/>
            <person name="Dockter R.B."/>
            <person name="Fauchery L."/>
            <person name="Iotti M."/>
            <person name="Kohler A."/>
            <person name="Labutti K."/>
            <person name="Lindquist E.A."/>
            <person name="Lipzen A."/>
            <person name="Ohm R.A."/>
            <person name="Wang M."/>
            <person name="Grigoriev I.V."/>
            <person name="Zambonelli A."/>
            <person name="Martin F.M."/>
        </authorList>
    </citation>
    <scope>NUCLEOTIDE SEQUENCE [LARGE SCALE GENOMIC DNA]</scope>
    <source>
        <strain evidence="1 2">Tbo3840</strain>
    </source>
</reference>
<gene>
    <name evidence="1" type="ORF">B9Z19DRAFT_1078844</name>
</gene>
<proteinExistence type="predicted"/>
<protein>
    <submittedName>
        <fullName evidence="1">Uncharacterized protein</fullName>
    </submittedName>
</protein>
<dbReference type="AlphaFoldDB" id="A0A2T6ZZ37"/>
<keyword evidence="2" id="KW-1185">Reference proteome</keyword>
<sequence>MERKGKEAGVERGASQSEIRACNKLHPPFHPSLHLHPSINQPTAKACCLFHFPPSCKATSLCRASTAGLGYSFPHSPTHLLTYSPTHSLTHLLNSYMFQDRVVWGVKG</sequence>